<feature type="domain" description="TEA" evidence="8">
    <location>
        <begin position="134"/>
        <end position="220"/>
    </location>
</feature>
<comment type="caution">
    <text evidence="9">The sequence shown here is derived from an EMBL/GenBank/DDBJ whole genome shotgun (WGS) entry which is preliminary data.</text>
</comment>
<dbReference type="EMBL" id="JAUKUD010000002">
    <property type="protein sequence ID" value="KAK0751514.1"/>
    <property type="molecule type" value="Genomic_DNA"/>
</dbReference>
<evidence type="ECO:0000256" key="6">
    <source>
        <dbReference type="PROSITE-ProRule" id="PRU00505"/>
    </source>
</evidence>
<sequence>MEHQLRLSILPSQCYSSPDYMHGSSHGNATVRQPLQESSGNSQQGEPDRIMSSYARRARMKTRRSRSHFPMAPSILTPPIVPTQALGSTYGSPVFTRLQEGHEAYLRQQQNRRMINPICLYPGFQNYRRKQDEKVKKDQIWPRLFEDAFLDALLIIPHIGRSKFVVKQELHGRNMLISEYLWHDYCLTLPPGVEPDEKEYRGRKQVSSHIQVLKGIFRTHRCCHIILPREITGKSKDKTEAAMLPSLKRHPVLVALSENRFPHERADYAYFSRILELDEHIAIRPKRCWIFVSHKDVVVDEDGSGQVQATGQKLARQHYPHLRRNFEREKWSKEEQQIFKGSLVHEYTKMFAQVESGTVRELSAHWKGSFPDLHQHLEAMIAANSREDIVAAEAKCDIMHMHVTLEANTKRPFPTNSELNSWVEINIAKSQLLSHRWKVQTRLIRPPELAYSDDKSTPQPVYEVSAEISIQYQHRSGCMAARTGGDARLCMSPHCRRGCVMVPFPADIWAYTLSNCAEFPAHPPVKEVKIVKKYDGKNRRKTKEPKEKTVFKVLEDRNPTQMDLVPRIAMMQEIWSCPPDSPQDQKSGSQSNQRWTRRGLILWSFQTLHSVGRTGDEKGALLTAAGGGTAWRFLTILDPMSDYHLQRSLAPNTGEDNTPGPYRDSPTMASFAATSRDMVMSPNPPYQEHLNASMSENFGAAWAPPSGIDPLASGSAAQATYESHLLAQKKGSSATTTAAYPILAGYSGHDGLATPLRPRPLAARSPPASTASPAPATTWRRRPAWTTQPCLSTAPPATTITRRATAPSLTEKSMTRCPRGMAAPHGQRPQQGGTSPSQRLSMTSTGSDTTRPASTPTTTSKGSTGRLPPTPRTPPRIINKCGAPRRRCPRLSTSTRTMSTAARPTATDGLTSDAPKKKRLRTILPWRHGPVRGAGR</sequence>
<feature type="region of interest" description="Disordered" evidence="7">
    <location>
        <begin position="18"/>
        <end position="49"/>
    </location>
</feature>
<feature type="region of interest" description="Disordered" evidence="7">
    <location>
        <begin position="754"/>
        <end position="936"/>
    </location>
</feature>
<dbReference type="Pfam" id="PF01285">
    <property type="entry name" value="TEA"/>
    <property type="match status" value="1"/>
</dbReference>
<evidence type="ECO:0000256" key="2">
    <source>
        <dbReference type="ARBA" id="ARBA00008421"/>
    </source>
</evidence>
<feature type="compositionally biased region" description="Low complexity" evidence="7">
    <location>
        <begin position="849"/>
        <end position="865"/>
    </location>
</feature>
<evidence type="ECO:0000256" key="7">
    <source>
        <dbReference type="SAM" id="MobiDB-lite"/>
    </source>
</evidence>
<comment type="similarity">
    <text evidence="2">Belongs to the TEC1 family.</text>
</comment>
<feature type="compositionally biased region" description="Low complexity" evidence="7">
    <location>
        <begin position="754"/>
        <end position="778"/>
    </location>
</feature>
<accession>A0AA40K9Z5</accession>
<reference evidence="9" key="1">
    <citation type="submission" date="2023-06" db="EMBL/GenBank/DDBJ databases">
        <title>Genome-scale phylogeny and comparative genomics of the fungal order Sordariales.</title>
        <authorList>
            <consortium name="Lawrence Berkeley National Laboratory"/>
            <person name="Hensen N."/>
            <person name="Bonometti L."/>
            <person name="Westerberg I."/>
            <person name="Brannstrom I.O."/>
            <person name="Guillou S."/>
            <person name="Cros-Aarteil S."/>
            <person name="Calhoun S."/>
            <person name="Haridas S."/>
            <person name="Kuo A."/>
            <person name="Mondo S."/>
            <person name="Pangilinan J."/>
            <person name="Riley R."/>
            <person name="LaButti K."/>
            <person name="Andreopoulos B."/>
            <person name="Lipzen A."/>
            <person name="Chen C."/>
            <person name="Yanf M."/>
            <person name="Daum C."/>
            <person name="Ng V."/>
            <person name="Clum A."/>
            <person name="Steindorff A."/>
            <person name="Ohm R."/>
            <person name="Martin F."/>
            <person name="Silar P."/>
            <person name="Natvig D."/>
            <person name="Lalanne C."/>
            <person name="Gautier V."/>
            <person name="Ament-velasquez S.L."/>
            <person name="Kruys A."/>
            <person name="Hutchinson M.I."/>
            <person name="Powell A.J."/>
            <person name="Barry K."/>
            <person name="Miller A.N."/>
            <person name="Grigoriev I.V."/>
            <person name="Debuchy R."/>
            <person name="Gladieux P."/>
            <person name="Thoren M.H."/>
            <person name="Johannesson H."/>
        </authorList>
    </citation>
    <scope>NUCLEOTIDE SEQUENCE</scope>
    <source>
        <strain evidence="9">SMH3187-1</strain>
    </source>
</reference>
<comment type="subcellular location">
    <subcellularLocation>
        <location evidence="1">Nucleus</location>
    </subcellularLocation>
</comment>
<dbReference type="Proteomes" id="UP001172155">
    <property type="component" value="Unassembled WGS sequence"/>
</dbReference>
<gene>
    <name evidence="9" type="ORF">B0T18DRAFT_70091</name>
</gene>
<evidence type="ECO:0000313" key="9">
    <source>
        <dbReference type="EMBL" id="KAK0751514.1"/>
    </source>
</evidence>
<feature type="compositionally biased region" description="Low complexity" evidence="7">
    <location>
        <begin position="890"/>
        <end position="907"/>
    </location>
</feature>
<evidence type="ECO:0000313" key="10">
    <source>
        <dbReference type="Proteomes" id="UP001172155"/>
    </source>
</evidence>
<dbReference type="InterPro" id="IPR000818">
    <property type="entry name" value="TEA/ATTS_dom"/>
</dbReference>
<dbReference type="GO" id="GO:0000981">
    <property type="term" value="F:DNA-binding transcription factor activity, RNA polymerase II-specific"/>
    <property type="evidence" value="ECO:0007669"/>
    <property type="project" value="TreeGrafter"/>
</dbReference>
<dbReference type="GO" id="GO:0005667">
    <property type="term" value="C:transcription regulator complex"/>
    <property type="evidence" value="ECO:0007669"/>
    <property type="project" value="TreeGrafter"/>
</dbReference>
<dbReference type="GO" id="GO:0005634">
    <property type="term" value="C:nucleus"/>
    <property type="evidence" value="ECO:0007669"/>
    <property type="project" value="UniProtKB-SubCell"/>
</dbReference>
<keyword evidence="10" id="KW-1185">Reference proteome</keyword>
<keyword evidence="5" id="KW-0539">Nucleus</keyword>
<feature type="DNA-binding region" description="TEA" evidence="6">
    <location>
        <begin position="134"/>
        <end position="220"/>
    </location>
</feature>
<feature type="compositionally biased region" description="Low complexity" evidence="7">
    <location>
        <begin position="793"/>
        <end position="807"/>
    </location>
</feature>
<evidence type="ECO:0000256" key="3">
    <source>
        <dbReference type="ARBA" id="ARBA00023015"/>
    </source>
</evidence>
<evidence type="ECO:0000256" key="1">
    <source>
        <dbReference type="ARBA" id="ARBA00004123"/>
    </source>
</evidence>
<dbReference type="PROSITE" id="PS51088">
    <property type="entry name" value="TEA_2"/>
    <property type="match status" value="1"/>
</dbReference>
<dbReference type="AlphaFoldDB" id="A0AA40K9Z5"/>
<evidence type="ECO:0000259" key="8">
    <source>
        <dbReference type="PROSITE" id="PS51088"/>
    </source>
</evidence>
<evidence type="ECO:0000256" key="4">
    <source>
        <dbReference type="ARBA" id="ARBA00023163"/>
    </source>
</evidence>
<feature type="compositionally biased region" description="Polar residues" evidence="7">
    <location>
        <begin position="828"/>
        <end position="848"/>
    </location>
</feature>
<dbReference type="InterPro" id="IPR050937">
    <property type="entry name" value="TEC1_TEAD_TF"/>
</dbReference>
<dbReference type="PANTHER" id="PTHR11834">
    <property type="entry name" value="TRANSCRIPTIONAL ENHANCER FACTOR TEF RELATED"/>
    <property type="match status" value="1"/>
</dbReference>
<keyword evidence="4" id="KW-0804">Transcription</keyword>
<proteinExistence type="inferred from homology"/>
<name>A0AA40K9Z5_9PEZI</name>
<protein>
    <recommendedName>
        <fullName evidence="8">TEA domain-containing protein</fullName>
    </recommendedName>
</protein>
<feature type="region of interest" description="Disordered" evidence="7">
    <location>
        <begin position="647"/>
        <end position="668"/>
    </location>
</feature>
<organism evidence="9 10">
    <name type="scientific">Schizothecium vesticola</name>
    <dbReference type="NCBI Taxonomy" id="314040"/>
    <lineage>
        <taxon>Eukaryota</taxon>
        <taxon>Fungi</taxon>
        <taxon>Dikarya</taxon>
        <taxon>Ascomycota</taxon>
        <taxon>Pezizomycotina</taxon>
        <taxon>Sordariomycetes</taxon>
        <taxon>Sordariomycetidae</taxon>
        <taxon>Sordariales</taxon>
        <taxon>Schizotheciaceae</taxon>
        <taxon>Schizothecium</taxon>
    </lineage>
</organism>
<dbReference type="SMART" id="SM00426">
    <property type="entry name" value="TEA"/>
    <property type="match status" value="1"/>
</dbReference>
<evidence type="ECO:0000256" key="5">
    <source>
        <dbReference type="ARBA" id="ARBA00023242"/>
    </source>
</evidence>
<dbReference type="GO" id="GO:0000978">
    <property type="term" value="F:RNA polymerase II cis-regulatory region sequence-specific DNA binding"/>
    <property type="evidence" value="ECO:0007669"/>
    <property type="project" value="TreeGrafter"/>
</dbReference>
<dbReference type="InterPro" id="IPR038096">
    <property type="entry name" value="TEA/ATTS_sf"/>
</dbReference>
<dbReference type="Gene3D" id="6.10.20.40">
    <property type="entry name" value="TEA/ATTS domain"/>
    <property type="match status" value="1"/>
</dbReference>
<dbReference type="PANTHER" id="PTHR11834:SF0">
    <property type="entry name" value="PROTEIN SCALLOPED"/>
    <property type="match status" value="1"/>
</dbReference>
<feature type="compositionally biased region" description="Polar residues" evidence="7">
    <location>
        <begin position="25"/>
        <end position="45"/>
    </location>
</feature>
<keyword evidence="3" id="KW-0805">Transcription regulation</keyword>